<protein>
    <submittedName>
        <fullName evidence="3">Golgi-localized GRIP domain-containing protein</fullName>
    </submittedName>
</protein>
<name>A0A7J0EMW8_9ERIC</name>
<dbReference type="EMBL" id="BJWL01000005">
    <property type="protein sequence ID" value="GFY87821.1"/>
    <property type="molecule type" value="Genomic_DNA"/>
</dbReference>
<evidence type="ECO:0000313" key="3">
    <source>
        <dbReference type="EMBL" id="GFY87821.1"/>
    </source>
</evidence>
<keyword evidence="4" id="KW-1185">Reference proteome</keyword>
<dbReference type="Proteomes" id="UP000585474">
    <property type="component" value="Unassembled WGS sequence"/>
</dbReference>
<comment type="caution">
    <text evidence="3">The sequence shown here is derived from an EMBL/GenBank/DDBJ whole genome shotgun (WGS) entry which is preliminary data.</text>
</comment>
<feature type="compositionally biased region" description="Basic and acidic residues" evidence="2">
    <location>
        <begin position="14"/>
        <end position="24"/>
    </location>
</feature>
<keyword evidence="1" id="KW-0175">Coiled coil</keyword>
<reference evidence="3 4" key="1">
    <citation type="submission" date="2019-07" db="EMBL/GenBank/DDBJ databases">
        <title>De Novo Assembly of kiwifruit Actinidia rufa.</title>
        <authorList>
            <person name="Sugita-Konishi S."/>
            <person name="Sato K."/>
            <person name="Mori E."/>
            <person name="Abe Y."/>
            <person name="Kisaki G."/>
            <person name="Hamano K."/>
            <person name="Suezawa K."/>
            <person name="Otani M."/>
            <person name="Fukuda T."/>
            <person name="Manabe T."/>
            <person name="Gomi K."/>
            <person name="Tabuchi M."/>
            <person name="Akimitsu K."/>
            <person name="Kataoka I."/>
        </authorList>
    </citation>
    <scope>NUCLEOTIDE SEQUENCE [LARGE SCALE GENOMIC DNA]</scope>
    <source>
        <strain evidence="4">cv. Fuchu</strain>
    </source>
</reference>
<organism evidence="3 4">
    <name type="scientific">Actinidia rufa</name>
    <dbReference type="NCBI Taxonomy" id="165716"/>
    <lineage>
        <taxon>Eukaryota</taxon>
        <taxon>Viridiplantae</taxon>
        <taxon>Streptophyta</taxon>
        <taxon>Embryophyta</taxon>
        <taxon>Tracheophyta</taxon>
        <taxon>Spermatophyta</taxon>
        <taxon>Magnoliopsida</taxon>
        <taxon>eudicotyledons</taxon>
        <taxon>Gunneridae</taxon>
        <taxon>Pentapetalae</taxon>
        <taxon>asterids</taxon>
        <taxon>Ericales</taxon>
        <taxon>Actinidiaceae</taxon>
        <taxon>Actinidia</taxon>
    </lineage>
</organism>
<dbReference type="AlphaFoldDB" id="A0A7J0EMW8"/>
<evidence type="ECO:0000313" key="4">
    <source>
        <dbReference type="Proteomes" id="UP000585474"/>
    </source>
</evidence>
<proteinExistence type="predicted"/>
<feature type="region of interest" description="Disordered" evidence="2">
    <location>
        <begin position="1"/>
        <end position="50"/>
    </location>
</feature>
<dbReference type="Gene3D" id="1.10.287.1490">
    <property type="match status" value="1"/>
</dbReference>
<evidence type="ECO:0000256" key="2">
    <source>
        <dbReference type="SAM" id="MobiDB-lite"/>
    </source>
</evidence>
<evidence type="ECO:0000256" key="1">
    <source>
        <dbReference type="SAM" id="Coils"/>
    </source>
</evidence>
<sequence length="222" mass="25217">MSKEGVDVGGMLEYHAEDGVKPDDQLIDTNHGSGENLGKENGLHGHPYTSDSKEHLVQMVVELNFQNEYLKSQFEDMKNLHSESGGFRQQKVTIEQDGGGFEDVKELRAKIEALSRELSEEKQTRGAAEEALKHLRAVYSEADAKAQELSAKLAEAQQKMDQKIKEHDEKYSELDSKFNRLHKRAKQRIQEVQKIKTGLGVPKVEILDWKDLVHLITFLVSY</sequence>
<feature type="coiled-coil region" evidence="1">
    <location>
        <begin position="104"/>
        <end position="184"/>
    </location>
</feature>
<dbReference type="OrthoDB" id="1926336at2759"/>
<accession>A0A7J0EMW8</accession>
<gene>
    <name evidence="3" type="ORF">Acr_05g0014600</name>
</gene>